<feature type="chain" id="PRO_5001457410" evidence="12">
    <location>
        <begin position="21"/>
        <end position="453"/>
    </location>
</feature>
<evidence type="ECO:0000256" key="9">
    <source>
        <dbReference type="PIRSR" id="PIRSR000018-50"/>
    </source>
</evidence>
<proteinExistence type="predicted"/>
<feature type="transmembrane region" description="Helical" evidence="11">
    <location>
        <begin position="424"/>
        <end position="447"/>
    </location>
</feature>
<feature type="binding site" description="covalent" evidence="9">
    <location>
        <position position="38"/>
    </location>
    <ligand>
        <name>heme c</name>
        <dbReference type="ChEBI" id="CHEBI:61717"/>
        <label>1</label>
    </ligand>
</feature>
<feature type="binding site" description="axial binding residue" evidence="10">
    <location>
        <position position="42"/>
    </location>
    <ligand>
        <name>heme c</name>
        <dbReference type="ChEBI" id="CHEBI:61717"/>
        <label>1</label>
    </ligand>
    <ligandPart>
        <name>Fe</name>
        <dbReference type="ChEBI" id="CHEBI:18248"/>
    </ligandPart>
</feature>
<dbReference type="AlphaFoldDB" id="A0A010T7D3"/>
<evidence type="ECO:0000259" key="13">
    <source>
        <dbReference type="PROSITE" id="PS51007"/>
    </source>
</evidence>
<dbReference type="GO" id="GO:0009055">
    <property type="term" value="F:electron transfer activity"/>
    <property type="evidence" value="ECO:0007669"/>
    <property type="project" value="InterPro"/>
</dbReference>
<dbReference type="RefSeq" id="WP_019690435.1">
    <property type="nucleotide sequence ID" value="NZ_AFOY02000015.1"/>
</dbReference>
<reference evidence="14 15" key="1">
    <citation type="journal article" date="2011" name="J. Bacteriol.">
        <title>Draft genome sequence of the polycyclic aromatic hydrocarbon-degrading, genetically engineered bioluminescent bioreporter Pseudomonas fluorescens HK44.</title>
        <authorList>
            <person name="Chauhan A."/>
            <person name="Layton A.C."/>
            <person name="Williams D.E."/>
            <person name="Smartt A.E."/>
            <person name="Ripp S."/>
            <person name="Karpinets T.V."/>
            <person name="Brown S.D."/>
            <person name="Sayler G.S."/>
        </authorList>
    </citation>
    <scope>NUCLEOTIDE SEQUENCE [LARGE SCALE GENOMIC DNA]</scope>
    <source>
        <strain evidence="14 15">HK44</strain>
    </source>
</reference>
<evidence type="ECO:0000256" key="4">
    <source>
        <dbReference type="ARBA" id="ARBA00022723"/>
    </source>
</evidence>
<feature type="binding site" description="covalent" evidence="9">
    <location>
        <position position="185"/>
    </location>
    <ligand>
        <name>heme c</name>
        <dbReference type="ChEBI" id="CHEBI:61717"/>
        <label>2</label>
    </ligand>
</feature>
<dbReference type="GO" id="GO:0005886">
    <property type="term" value="C:plasma membrane"/>
    <property type="evidence" value="ECO:0007669"/>
    <property type="project" value="UniProtKB-SubCell"/>
</dbReference>
<feature type="binding site" description="covalent" evidence="9">
    <location>
        <position position="328"/>
    </location>
    <ligand>
        <name>heme c</name>
        <dbReference type="ChEBI" id="CHEBI:61717"/>
        <label>3</label>
    </ligand>
</feature>
<keyword evidence="7 10" id="KW-0408">Iron</keyword>
<feature type="domain" description="Cytochrome c" evidence="13">
    <location>
        <begin position="24"/>
        <end position="127"/>
    </location>
</feature>
<dbReference type="HOGENOM" id="CLU_028594_0_0_6"/>
<dbReference type="GO" id="GO:0005506">
    <property type="term" value="F:iron ion binding"/>
    <property type="evidence" value="ECO:0007669"/>
    <property type="project" value="InterPro"/>
</dbReference>
<feature type="binding site" description="covalent" evidence="9">
    <location>
        <position position="325"/>
    </location>
    <ligand>
        <name>heme c</name>
        <dbReference type="ChEBI" id="CHEBI:61717"/>
        <label>3</label>
    </ligand>
</feature>
<feature type="signal peptide" evidence="12">
    <location>
        <begin position="1"/>
        <end position="20"/>
    </location>
</feature>
<dbReference type="GO" id="GO:0020037">
    <property type="term" value="F:heme binding"/>
    <property type="evidence" value="ECO:0007669"/>
    <property type="project" value="InterPro"/>
</dbReference>
<name>A0A010T7D3_PSEFL</name>
<dbReference type="PANTHER" id="PTHR35008">
    <property type="entry name" value="BLL4482 PROTEIN-RELATED"/>
    <property type="match status" value="1"/>
</dbReference>
<feature type="binding site" description="covalent" evidence="9">
    <location>
        <position position="41"/>
    </location>
    <ligand>
        <name>heme c</name>
        <dbReference type="ChEBI" id="CHEBI:61717"/>
        <label>1</label>
    </ligand>
</feature>
<evidence type="ECO:0000313" key="15">
    <source>
        <dbReference type="Proteomes" id="UP000022611"/>
    </source>
</evidence>
<feature type="domain" description="Cytochrome c" evidence="13">
    <location>
        <begin position="170"/>
        <end position="279"/>
    </location>
</feature>
<evidence type="ECO:0000256" key="2">
    <source>
        <dbReference type="ARBA" id="ARBA00022475"/>
    </source>
</evidence>
<keyword evidence="3 9" id="KW-0349">Heme</keyword>
<evidence type="ECO:0000256" key="6">
    <source>
        <dbReference type="ARBA" id="ARBA00022737"/>
    </source>
</evidence>
<gene>
    <name evidence="14" type="ORF">HK44_006415</name>
</gene>
<dbReference type="PANTHER" id="PTHR35008:SF8">
    <property type="entry name" value="ALCOHOL DEHYDROGENASE CYTOCHROME C SUBUNIT"/>
    <property type="match status" value="1"/>
</dbReference>
<evidence type="ECO:0000256" key="1">
    <source>
        <dbReference type="ARBA" id="ARBA00004236"/>
    </source>
</evidence>
<evidence type="ECO:0000256" key="11">
    <source>
        <dbReference type="SAM" id="Phobius"/>
    </source>
</evidence>
<dbReference type="PATRIC" id="fig|1042209.11.peg.3656"/>
<evidence type="ECO:0000256" key="10">
    <source>
        <dbReference type="PIRSR" id="PIRSR000018-51"/>
    </source>
</evidence>
<protein>
    <submittedName>
        <fullName evidence="14">Cytochrome C</fullName>
    </submittedName>
</protein>
<dbReference type="PROSITE" id="PS51007">
    <property type="entry name" value="CYTC"/>
    <property type="match status" value="3"/>
</dbReference>
<dbReference type="Pfam" id="PF00034">
    <property type="entry name" value="Cytochrom_C"/>
    <property type="match status" value="2"/>
</dbReference>
<evidence type="ECO:0000256" key="3">
    <source>
        <dbReference type="ARBA" id="ARBA00022617"/>
    </source>
</evidence>
<dbReference type="InterPro" id="IPR036909">
    <property type="entry name" value="Cyt_c-like_dom_sf"/>
</dbReference>
<dbReference type="eggNOG" id="COG2010">
    <property type="taxonomic scope" value="Bacteria"/>
</dbReference>
<dbReference type="InterPro" id="IPR009056">
    <property type="entry name" value="Cyt_c-like_dom"/>
</dbReference>
<comment type="subcellular location">
    <subcellularLocation>
        <location evidence="1">Cell membrane</location>
    </subcellularLocation>
</comment>
<dbReference type="GO" id="GO:0016614">
    <property type="term" value="F:oxidoreductase activity, acting on CH-OH group of donors"/>
    <property type="evidence" value="ECO:0007669"/>
    <property type="project" value="InterPro"/>
</dbReference>
<keyword evidence="11" id="KW-1133">Transmembrane helix</keyword>
<evidence type="ECO:0000256" key="5">
    <source>
        <dbReference type="ARBA" id="ARBA00022729"/>
    </source>
</evidence>
<dbReference type="InterPro" id="IPR051459">
    <property type="entry name" value="Cytochrome_c-type_DH"/>
</dbReference>
<feature type="binding site" description="axial binding residue" evidence="10">
    <location>
        <position position="329"/>
    </location>
    <ligand>
        <name>heme c</name>
        <dbReference type="ChEBI" id="CHEBI:61717"/>
        <label>3</label>
    </ligand>
    <ligandPart>
        <name>Fe</name>
        <dbReference type="ChEBI" id="CHEBI:18248"/>
    </ligandPart>
</feature>
<dbReference type="OrthoDB" id="9811281at2"/>
<dbReference type="Gene3D" id="1.10.760.10">
    <property type="entry name" value="Cytochrome c-like domain"/>
    <property type="match status" value="2"/>
</dbReference>
<accession>A0A010T7D3</accession>
<keyword evidence="6" id="KW-0677">Repeat</keyword>
<evidence type="ECO:0000256" key="12">
    <source>
        <dbReference type="SAM" id="SignalP"/>
    </source>
</evidence>
<keyword evidence="4 10" id="KW-0479">Metal-binding</keyword>
<evidence type="ECO:0000313" key="14">
    <source>
        <dbReference type="EMBL" id="EXF93322.1"/>
    </source>
</evidence>
<keyword evidence="5 12" id="KW-0732">Signal</keyword>
<keyword evidence="11" id="KW-0812">Transmembrane</keyword>
<evidence type="ECO:0000256" key="8">
    <source>
        <dbReference type="ARBA" id="ARBA00023136"/>
    </source>
</evidence>
<dbReference type="SUPFAM" id="SSF46626">
    <property type="entry name" value="Cytochrome c"/>
    <property type="match status" value="3"/>
</dbReference>
<evidence type="ECO:0000256" key="7">
    <source>
        <dbReference type="ARBA" id="ARBA00023004"/>
    </source>
</evidence>
<dbReference type="EMBL" id="AFOY02000015">
    <property type="protein sequence ID" value="EXF93322.1"/>
    <property type="molecule type" value="Genomic_DNA"/>
</dbReference>
<keyword evidence="8 11" id="KW-0472">Membrane</keyword>
<comment type="cofactor">
    <cofactor evidence="9">
        <name>heme c</name>
        <dbReference type="ChEBI" id="CHEBI:61717"/>
    </cofactor>
    <text evidence="9">Binds 3 heme c groups covalently per subunit.</text>
</comment>
<organism evidence="14 15">
    <name type="scientific">Pseudomonas fluorescens HK44</name>
    <dbReference type="NCBI Taxonomy" id="1042209"/>
    <lineage>
        <taxon>Bacteria</taxon>
        <taxon>Pseudomonadati</taxon>
        <taxon>Pseudomonadota</taxon>
        <taxon>Gammaproteobacteria</taxon>
        <taxon>Pseudomonadales</taxon>
        <taxon>Pseudomonadaceae</taxon>
        <taxon>Pseudomonas</taxon>
    </lineage>
</organism>
<feature type="binding site" description="axial binding residue" evidence="10">
    <location>
        <position position="189"/>
    </location>
    <ligand>
        <name>heme c</name>
        <dbReference type="ChEBI" id="CHEBI:61717"/>
        <label>2</label>
    </ligand>
    <ligandPart>
        <name>Fe</name>
        <dbReference type="ChEBI" id="CHEBI:18248"/>
    </ligandPart>
</feature>
<feature type="domain" description="Cytochrome c" evidence="13">
    <location>
        <begin position="312"/>
        <end position="400"/>
    </location>
</feature>
<comment type="caution">
    <text evidence="14">The sequence shown here is derived from an EMBL/GenBank/DDBJ whole genome shotgun (WGS) entry which is preliminary data.</text>
</comment>
<dbReference type="Proteomes" id="UP000022611">
    <property type="component" value="Unassembled WGS sequence"/>
</dbReference>
<dbReference type="PIRSF" id="PIRSF000018">
    <property type="entry name" value="Mb_ADH_cyt_c"/>
    <property type="match status" value="1"/>
</dbReference>
<feature type="binding site" description="covalent" evidence="9">
    <location>
        <position position="188"/>
    </location>
    <ligand>
        <name>heme c</name>
        <dbReference type="ChEBI" id="CHEBI:61717"/>
        <label>2</label>
    </ligand>
</feature>
<dbReference type="InterPro" id="IPR014353">
    <property type="entry name" value="Membr-bd_ADH_cyt_c"/>
</dbReference>
<sequence>MNWKITSLVTLMLAALNASAADDAQIQRGKYLSTVGDCVACHSVPGGKPFAGGLALPTPIGEIIATNITPSKTAGIGNYSQEQFSDALRKGIRADGKHLYPAMPYTSYAKVSDEDIKAMYAYFMSAVNPVDTPAKPTALPFPFNIRFSMAAWNLLFLDDKAFIPNTSRDAEWNRGAYLAQGLTHCSTCHSPRNLMMAEVSSKELAGGDVGTWHAPNITSDINSGIGGWDNAELIAYLKTGEAPGKAQAAGPMAEAVDHSLQHLNDSDLKAIAVYLKTVPAQQSAADSKPVYALGQKTDELASIRGVDLPADGDKMSGAQLYDAHCGTCHQAQGQGSFEGGLPSLLHNTTVGRSNPNNLVMVILDGVKRGSDGQDVRMQGFASILSDQQVATLASYLTGHYGNADVKVSAAQVKELRAGGPVSHLAALAQGAIVAGVIVFILLALWLVRRKRQP</sequence>
<keyword evidence="2" id="KW-1003">Cell membrane</keyword>